<keyword evidence="1" id="KW-0614">Plasmid</keyword>
<dbReference type="RefSeq" id="WP_003963112.1">
    <property type="nucleotide sequence ID" value="NZ_JADANO010000003.1"/>
</dbReference>
<gene>
    <name evidence="1" type="ORF">SCLAV_p0461</name>
</gene>
<proteinExistence type="predicted"/>
<organism evidence="1 2">
    <name type="scientific">Streptomyces clavuligerus</name>
    <dbReference type="NCBI Taxonomy" id="1901"/>
    <lineage>
        <taxon>Bacteria</taxon>
        <taxon>Bacillati</taxon>
        <taxon>Actinomycetota</taxon>
        <taxon>Actinomycetes</taxon>
        <taxon>Kitasatosporales</taxon>
        <taxon>Streptomycetaceae</taxon>
        <taxon>Streptomyces</taxon>
    </lineage>
</organism>
<accession>D5SJ58</accession>
<dbReference type="SUPFAM" id="SSF56112">
    <property type="entry name" value="Protein kinase-like (PK-like)"/>
    <property type="match status" value="1"/>
</dbReference>
<evidence type="ECO:0000313" key="1">
    <source>
        <dbReference type="EMBL" id="EFG03951.2"/>
    </source>
</evidence>
<dbReference type="GO" id="GO:0016740">
    <property type="term" value="F:transferase activity"/>
    <property type="evidence" value="ECO:0007669"/>
    <property type="project" value="UniProtKB-KW"/>
</dbReference>
<dbReference type="InterPro" id="IPR011009">
    <property type="entry name" value="Kinase-like_dom_sf"/>
</dbReference>
<dbReference type="Gene3D" id="3.90.1200.10">
    <property type="match status" value="1"/>
</dbReference>
<geneLocation type="plasmid" evidence="1 2">
    <name>pSCL4</name>
</geneLocation>
<evidence type="ECO:0000313" key="2">
    <source>
        <dbReference type="Proteomes" id="UP000002357"/>
    </source>
</evidence>
<keyword evidence="1" id="KW-0808">Transferase</keyword>
<reference evidence="1 2" key="1">
    <citation type="journal article" date="2010" name="Genome Biol. Evol.">
        <title>The sequence of a 1.8-mb bacterial linear plasmid reveals a rich evolutionary reservoir of secondary metabolic pathways.</title>
        <authorList>
            <person name="Medema M.H."/>
            <person name="Trefzer A."/>
            <person name="Kovalchuk A."/>
            <person name="van den Berg M."/>
            <person name="Mueller U."/>
            <person name="Heijne W."/>
            <person name="Wu L."/>
            <person name="Alam M.T."/>
            <person name="Ronning C.M."/>
            <person name="Nierman W.C."/>
            <person name="Bovenberg R.A.L."/>
            <person name="Breitling R."/>
            <person name="Takano E."/>
        </authorList>
    </citation>
    <scope>NUCLEOTIDE SEQUENCE [LARGE SCALE GENOMIC DNA]</scope>
    <source>
        <strain evidence="2">ATCC 27064 / DSM 738 / JCM 4710 / NBRC 13307 / NCIMB 12785 / NRRL 3585 / VKM Ac-602</strain>
        <plasmid evidence="1">pSCL4</plasmid>
    </source>
</reference>
<dbReference type="EMBL" id="CM000914">
    <property type="protein sequence ID" value="EFG03951.2"/>
    <property type="molecule type" value="Genomic_DNA"/>
</dbReference>
<dbReference type="Proteomes" id="UP000002357">
    <property type="component" value="Plasmid pSCL4"/>
</dbReference>
<name>D5SJ58_STRCL</name>
<dbReference type="eggNOG" id="COG2334">
    <property type="taxonomic scope" value="Bacteria"/>
</dbReference>
<sequence length="283" mass="31911">MTTTPGPDDVTEADRRFRVWMRQNLDRAAAHFGLTVTGEPGFGWRDRSISAPTHSPDGPRWLRVVSEQTQWAHGHGWTGNTDANALEGLPKPHVLGIYEWDEADWRRQRAEVMTLMPGTPCSPTDTAPPGLDPPSTWWTDLRQALQHLAATTTDRISTDQDKIDHRVRAAFGEDVEIRIDRWETVHGDLHWANLLSPLTILDWELWGRGPAGTDPATLYCYSLTNPALAQRVREHFPVLDTPDGHRAQLYAAARLLHRAQLGDHPHLGPPLKDHAQRLLRGYV</sequence>
<keyword evidence="2" id="KW-1185">Reference proteome</keyword>
<protein>
    <submittedName>
        <fullName evidence="1">Aminoglycoside phosphotransferase</fullName>
    </submittedName>
</protein>
<dbReference type="OrthoDB" id="3680308at2"/>
<dbReference type="AlphaFoldDB" id="D5SJ58"/>